<dbReference type="EMBL" id="DWUW01000091">
    <property type="protein sequence ID" value="HJD30928.1"/>
    <property type="molecule type" value="Genomic_DNA"/>
</dbReference>
<comment type="caution">
    <text evidence="2">The sequence shown here is derived from an EMBL/GenBank/DDBJ whole genome shotgun (WGS) entry which is preliminary data.</text>
</comment>
<name>A0A9D2U082_9FIRM</name>
<keyword evidence="2" id="KW-0255">Endonuclease</keyword>
<sequence>MPLPQEKIYTTDDIYALPDGQRAELIDGQMFMTAPPTRKHQEIIGELFAVIREYILRHK</sequence>
<organism evidence="2 3">
    <name type="scientific">Candidatus Eisenbergiella stercorigallinarum</name>
    <dbReference type="NCBI Taxonomy" id="2838557"/>
    <lineage>
        <taxon>Bacteria</taxon>
        <taxon>Bacillati</taxon>
        <taxon>Bacillota</taxon>
        <taxon>Clostridia</taxon>
        <taxon>Lachnospirales</taxon>
        <taxon>Lachnospiraceae</taxon>
        <taxon>Eisenbergiella</taxon>
    </lineage>
</organism>
<dbReference type="AlphaFoldDB" id="A0A9D2U082"/>
<keyword evidence="2" id="KW-0378">Hydrolase</keyword>
<dbReference type="Pfam" id="PF05685">
    <property type="entry name" value="Uma2"/>
    <property type="match status" value="1"/>
</dbReference>
<evidence type="ECO:0000313" key="2">
    <source>
        <dbReference type="EMBL" id="HJD30928.1"/>
    </source>
</evidence>
<dbReference type="Gene3D" id="3.90.1570.10">
    <property type="entry name" value="tt1808, chain A"/>
    <property type="match status" value="1"/>
</dbReference>
<dbReference type="InterPro" id="IPR012296">
    <property type="entry name" value="Nuclease_put_TT1808"/>
</dbReference>
<dbReference type="GO" id="GO:0004519">
    <property type="term" value="F:endonuclease activity"/>
    <property type="evidence" value="ECO:0007669"/>
    <property type="project" value="UniProtKB-KW"/>
</dbReference>
<accession>A0A9D2U082</accession>
<dbReference type="InterPro" id="IPR008538">
    <property type="entry name" value="Uma2"/>
</dbReference>
<proteinExistence type="predicted"/>
<evidence type="ECO:0000259" key="1">
    <source>
        <dbReference type="Pfam" id="PF05685"/>
    </source>
</evidence>
<feature type="domain" description="Putative restriction endonuclease" evidence="1">
    <location>
        <begin position="13"/>
        <end position="55"/>
    </location>
</feature>
<reference evidence="2" key="1">
    <citation type="journal article" date="2021" name="PeerJ">
        <title>Extensive microbial diversity within the chicken gut microbiome revealed by metagenomics and culture.</title>
        <authorList>
            <person name="Gilroy R."/>
            <person name="Ravi A."/>
            <person name="Getino M."/>
            <person name="Pursley I."/>
            <person name="Horton D.L."/>
            <person name="Alikhan N.F."/>
            <person name="Baker D."/>
            <person name="Gharbi K."/>
            <person name="Hall N."/>
            <person name="Watson M."/>
            <person name="Adriaenssens E.M."/>
            <person name="Foster-Nyarko E."/>
            <person name="Jarju S."/>
            <person name="Secka A."/>
            <person name="Antonio M."/>
            <person name="Oren A."/>
            <person name="Chaudhuri R.R."/>
            <person name="La Ragione R."/>
            <person name="Hildebrand F."/>
            <person name="Pallen M.J."/>
        </authorList>
    </citation>
    <scope>NUCLEOTIDE SEQUENCE</scope>
    <source>
        <strain evidence="2">ChiHjej8B7-25341</strain>
    </source>
</reference>
<reference evidence="2" key="2">
    <citation type="submission" date="2021-04" db="EMBL/GenBank/DDBJ databases">
        <authorList>
            <person name="Gilroy R."/>
        </authorList>
    </citation>
    <scope>NUCLEOTIDE SEQUENCE</scope>
    <source>
        <strain evidence="2">ChiHjej8B7-25341</strain>
    </source>
</reference>
<dbReference type="Proteomes" id="UP000823851">
    <property type="component" value="Unassembled WGS sequence"/>
</dbReference>
<protein>
    <submittedName>
        <fullName evidence="2">Uma2 family endonuclease</fullName>
    </submittedName>
</protein>
<evidence type="ECO:0000313" key="3">
    <source>
        <dbReference type="Proteomes" id="UP000823851"/>
    </source>
</evidence>
<gene>
    <name evidence="2" type="ORF">H9912_03205</name>
</gene>
<dbReference type="SUPFAM" id="SSF52980">
    <property type="entry name" value="Restriction endonuclease-like"/>
    <property type="match status" value="1"/>
</dbReference>
<dbReference type="InterPro" id="IPR011335">
    <property type="entry name" value="Restrct_endonuc-II-like"/>
</dbReference>
<keyword evidence="2" id="KW-0540">Nuclease</keyword>
<feature type="non-terminal residue" evidence="2">
    <location>
        <position position="59"/>
    </location>
</feature>